<organism evidence="4 5">
    <name type="scientific">Granulicella sibirica</name>
    <dbReference type="NCBI Taxonomy" id="2479048"/>
    <lineage>
        <taxon>Bacteria</taxon>
        <taxon>Pseudomonadati</taxon>
        <taxon>Acidobacteriota</taxon>
        <taxon>Terriglobia</taxon>
        <taxon>Terriglobales</taxon>
        <taxon>Acidobacteriaceae</taxon>
        <taxon>Granulicella</taxon>
    </lineage>
</organism>
<dbReference type="Pfam" id="PF01501">
    <property type="entry name" value="Glyco_transf_8"/>
    <property type="match status" value="1"/>
</dbReference>
<dbReference type="GO" id="GO:0016757">
    <property type="term" value="F:glycosyltransferase activity"/>
    <property type="evidence" value="ECO:0007669"/>
    <property type="project" value="UniProtKB-KW"/>
</dbReference>
<sequence length="260" mass="30274">MSPDAGSVEAIVYKDPSSYQNLPTHGHLTAAVYLRLFATEYLDPSVEKVLYLDSDTIVLADLGELWQFDLGDAFLGAVPEPYDYSQRHPLGFGPDDLYINAGVMLLNLAKWRAERIVPKFLDFAYENKSLLFSLEQDVINSVLRGSIRDIGYEWNWQAVFPRFSHKDLGLSAERYAELRRHPKIVHFLSRYKPWYFRWQPHYKKVYYSALAQTPWRGYIPPDKKLRNVPVMISKVLQQKLEWYLPSVAKKLRGSRSLIDR</sequence>
<evidence type="ECO:0000256" key="2">
    <source>
        <dbReference type="ARBA" id="ARBA00022679"/>
    </source>
</evidence>
<evidence type="ECO:0000313" key="5">
    <source>
        <dbReference type="Proteomes" id="UP000289437"/>
    </source>
</evidence>
<keyword evidence="1" id="KW-0328">Glycosyltransferase</keyword>
<accession>A0A4Q0T8C9</accession>
<dbReference type="InterPro" id="IPR002495">
    <property type="entry name" value="Glyco_trans_8"/>
</dbReference>
<proteinExistence type="predicted"/>
<dbReference type="PANTHER" id="PTHR13778:SF47">
    <property type="entry name" value="LIPOPOLYSACCHARIDE 1,3-GALACTOSYLTRANSFERASE"/>
    <property type="match status" value="1"/>
</dbReference>
<dbReference type="EMBL" id="RDSM01000001">
    <property type="protein sequence ID" value="RXH58408.1"/>
    <property type="molecule type" value="Genomic_DNA"/>
</dbReference>
<dbReference type="AlphaFoldDB" id="A0A4Q0T8C9"/>
<evidence type="ECO:0000256" key="1">
    <source>
        <dbReference type="ARBA" id="ARBA00022676"/>
    </source>
</evidence>
<reference evidence="5" key="2">
    <citation type="submission" date="2019-02" db="EMBL/GenBank/DDBJ databases">
        <title>Granulicella sibirica sp. nov., a psychrotolerant acidobacterium isolated from an organic soil layer in forested tundra, West Siberia.</title>
        <authorList>
            <person name="Oshkin I.Y."/>
            <person name="Kulichevskaya I.S."/>
            <person name="Rijpstra W.I.C."/>
            <person name="Sinninghe Damste J.S."/>
            <person name="Rakitin A.L."/>
            <person name="Ravin N.V."/>
            <person name="Dedysh S.N."/>
        </authorList>
    </citation>
    <scope>NUCLEOTIDE SEQUENCE [LARGE SCALE GENOMIC DNA]</scope>
    <source>
        <strain evidence="5">AF10</strain>
    </source>
</reference>
<gene>
    <name evidence="4" type="ORF">GRAN_1718</name>
</gene>
<dbReference type="SUPFAM" id="SSF53448">
    <property type="entry name" value="Nucleotide-diphospho-sugar transferases"/>
    <property type="match status" value="1"/>
</dbReference>
<dbReference type="CDD" id="cd04194">
    <property type="entry name" value="GT8_A4GalT_like"/>
    <property type="match status" value="1"/>
</dbReference>
<dbReference type="Proteomes" id="UP000289437">
    <property type="component" value="Unassembled WGS sequence"/>
</dbReference>
<keyword evidence="5" id="KW-1185">Reference proteome</keyword>
<evidence type="ECO:0000313" key="4">
    <source>
        <dbReference type="EMBL" id="RXH58408.1"/>
    </source>
</evidence>
<dbReference type="GO" id="GO:0046872">
    <property type="term" value="F:metal ion binding"/>
    <property type="evidence" value="ECO:0007669"/>
    <property type="project" value="UniProtKB-KW"/>
</dbReference>
<comment type="caution">
    <text evidence="4">The sequence shown here is derived from an EMBL/GenBank/DDBJ whole genome shotgun (WGS) entry which is preliminary data.</text>
</comment>
<reference evidence="4 5" key="1">
    <citation type="submission" date="2018-11" db="EMBL/GenBank/DDBJ databases">
        <authorList>
            <person name="Mardanov A.V."/>
            <person name="Ravin N.V."/>
            <person name="Dedysh S.N."/>
        </authorList>
    </citation>
    <scope>NUCLEOTIDE SEQUENCE [LARGE SCALE GENOMIC DNA]</scope>
    <source>
        <strain evidence="4 5">AF10</strain>
    </source>
</reference>
<dbReference type="Gene3D" id="3.90.550.10">
    <property type="entry name" value="Spore Coat Polysaccharide Biosynthesis Protein SpsA, Chain A"/>
    <property type="match status" value="1"/>
</dbReference>
<keyword evidence="3" id="KW-0479">Metal-binding</keyword>
<dbReference type="InterPro" id="IPR050748">
    <property type="entry name" value="Glycosyltrans_8_dom-fam"/>
</dbReference>
<dbReference type="InterPro" id="IPR029044">
    <property type="entry name" value="Nucleotide-diphossugar_trans"/>
</dbReference>
<name>A0A4Q0T8C9_9BACT</name>
<protein>
    <submittedName>
        <fullName evidence="4">Glycosyl transferase, family 8</fullName>
    </submittedName>
</protein>
<keyword evidence="2 4" id="KW-0808">Transferase</keyword>
<dbReference type="PANTHER" id="PTHR13778">
    <property type="entry name" value="GLYCOSYLTRANSFERASE 8 DOMAIN-CONTAINING PROTEIN"/>
    <property type="match status" value="1"/>
</dbReference>
<evidence type="ECO:0000256" key="3">
    <source>
        <dbReference type="ARBA" id="ARBA00022723"/>
    </source>
</evidence>